<dbReference type="Pfam" id="PF01943">
    <property type="entry name" value="Polysacc_synt"/>
    <property type="match status" value="1"/>
</dbReference>
<evidence type="ECO:0000256" key="3">
    <source>
        <dbReference type="ARBA" id="ARBA00022989"/>
    </source>
</evidence>
<dbReference type="PANTHER" id="PTHR43424:SF1">
    <property type="entry name" value="LOCUS PUTATIVE PROTEIN 1-RELATED"/>
    <property type="match status" value="1"/>
</dbReference>
<name>A0A0R1U8L1_9LACO</name>
<feature type="transmembrane region" description="Helical" evidence="5">
    <location>
        <begin position="110"/>
        <end position="130"/>
    </location>
</feature>
<protein>
    <submittedName>
        <fullName evidence="6">Oligosaccharide repeat-containing polymerase</fullName>
    </submittedName>
</protein>
<feature type="transmembrane region" description="Helical" evidence="5">
    <location>
        <begin position="83"/>
        <end position="104"/>
    </location>
</feature>
<evidence type="ECO:0000313" key="6">
    <source>
        <dbReference type="EMBL" id="KRL89625.1"/>
    </source>
</evidence>
<feature type="transmembrane region" description="Helical" evidence="5">
    <location>
        <begin position="164"/>
        <end position="186"/>
    </location>
</feature>
<keyword evidence="7" id="KW-1185">Reference proteome</keyword>
<dbReference type="PANTHER" id="PTHR43424">
    <property type="entry name" value="LOCUS PUTATIVE PROTEIN 1-RELATED"/>
    <property type="match status" value="1"/>
</dbReference>
<evidence type="ECO:0000256" key="4">
    <source>
        <dbReference type="ARBA" id="ARBA00023136"/>
    </source>
</evidence>
<feature type="transmembrane region" description="Helical" evidence="5">
    <location>
        <begin position="41"/>
        <end position="62"/>
    </location>
</feature>
<dbReference type="OrthoDB" id="9815702at2"/>
<accession>A0A0R1U8L1</accession>
<dbReference type="EMBL" id="AZFM01000020">
    <property type="protein sequence ID" value="KRL89625.1"/>
    <property type="molecule type" value="Genomic_DNA"/>
</dbReference>
<dbReference type="InterPro" id="IPR002797">
    <property type="entry name" value="Polysacc_synth"/>
</dbReference>
<dbReference type="PATRIC" id="fig|1423763.3.peg.733"/>
<feature type="transmembrane region" description="Helical" evidence="5">
    <location>
        <begin position="356"/>
        <end position="374"/>
    </location>
</feature>
<feature type="transmembrane region" description="Helical" evidence="5">
    <location>
        <begin position="246"/>
        <end position="265"/>
    </location>
</feature>
<feature type="transmembrane region" description="Helical" evidence="5">
    <location>
        <begin position="7"/>
        <end position="29"/>
    </location>
</feature>
<sequence>MTVVKNYLYNIGYQILAIIVPVITSAYIARVLKPEGVGANAFTNSIIQYFLLFCGLGIAYYGNRQVTYVRHNRSEKTQTFWELQVIRIVMTLLTYLVFVIFMMFYTRNKVYMWAQSINLIAIAFDITWYYQGIENFKALVLKNSIVKVLSMIAIFVLVKKPTDVTLYISILAISTLLGNLTLWPNLRKELTKINMRTLTPWIHVLPMIGLFIPQIASQIYGQLSKTMLGGMVSEVESGYFQYSDSLIRIVVALVTATGTVMLPHVSNIVSKGDLKQVNNLLYKSFNYVSGISFSMMFGLAAISLTLVPKYYGPGYDPVGPAMMIESIIIVMIAWNNAIGVQYLIPLNRVREYRISVIVGAVVNLIINIPFIHFWGLNGAMWSTVIAETTVTLYQLWCVRNSLSYRILFRGIWKYFISSVVMFIIVFWMSRNFAGTWMMMGIEVLVGIIIYCLLIIMFKAPIVIQVKDIISRKFSKKN</sequence>
<evidence type="ECO:0000256" key="5">
    <source>
        <dbReference type="SAM" id="Phobius"/>
    </source>
</evidence>
<evidence type="ECO:0000313" key="7">
    <source>
        <dbReference type="Proteomes" id="UP000051036"/>
    </source>
</evidence>
<dbReference type="AlphaFoldDB" id="A0A0R1U8L1"/>
<dbReference type="Proteomes" id="UP000051036">
    <property type="component" value="Unassembled WGS sequence"/>
</dbReference>
<comment type="caution">
    <text evidence="6">The sequence shown here is derived from an EMBL/GenBank/DDBJ whole genome shotgun (WGS) entry which is preliminary data.</text>
</comment>
<dbReference type="InterPro" id="IPR052556">
    <property type="entry name" value="PolySynth_Transporter"/>
</dbReference>
<reference evidence="6 7" key="1">
    <citation type="journal article" date="2015" name="Genome Announc.">
        <title>Expanding the biotechnology potential of lactobacilli through comparative genomics of 213 strains and associated genera.</title>
        <authorList>
            <person name="Sun Z."/>
            <person name="Harris H.M."/>
            <person name="McCann A."/>
            <person name="Guo C."/>
            <person name="Argimon S."/>
            <person name="Zhang W."/>
            <person name="Yang X."/>
            <person name="Jeffery I.B."/>
            <person name="Cooney J.C."/>
            <person name="Kagawa T.F."/>
            <person name="Liu W."/>
            <person name="Song Y."/>
            <person name="Salvetti E."/>
            <person name="Wrobel A."/>
            <person name="Rasinkangas P."/>
            <person name="Parkhill J."/>
            <person name="Rea M.C."/>
            <person name="O'Sullivan O."/>
            <person name="Ritari J."/>
            <person name="Douillard F.P."/>
            <person name="Paul Ross R."/>
            <person name="Yang R."/>
            <person name="Briner A.E."/>
            <person name="Felis G.E."/>
            <person name="de Vos W.M."/>
            <person name="Barrangou R."/>
            <person name="Klaenhammer T.R."/>
            <person name="Caufield P.W."/>
            <person name="Cui Y."/>
            <person name="Zhang H."/>
            <person name="O'Toole P.W."/>
        </authorList>
    </citation>
    <scope>NUCLEOTIDE SEQUENCE [LARGE SCALE GENOMIC DNA]</scope>
    <source>
        <strain evidence="6 7">DSM 16043</strain>
    </source>
</reference>
<feature type="transmembrane region" description="Helical" evidence="5">
    <location>
        <begin position="327"/>
        <end position="344"/>
    </location>
</feature>
<feature type="transmembrane region" description="Helical" evidence="5">
    <location>
        <begin position="139"/>
        <end position="158"/>
    </location>
</feature>
<keyword evidence="4 5" id="KW-0472">Membrane</keyword>
<keyword evidence="2 5" id="KW-0812">Transmembrane</keyword>
<evidence type="ECO:0000256" key="2">
    <source>
        <dbReference type="ARBA" id="ARBA00022692"/>
    </source>
</evidence>
<comment type="subcellular location">
    <subcellularLocation>
        <location evidence="1">Membrane</location>
        <topology evidence="1">Multi-pass membrane protein</topology>
    </subcellularLocation>
</comment>
<feature type="transmembrane region" description="Helical" evidence="5">
    <location>
        <begin position="410"/>
        <end position="429"/>
    </location>
</feature>
<evidence type="ECO:0000256" key="1">
    <source>
        <dbReference type="ARBA" id="ARBA00004141"/>
    </source>
</evidence>
<feature type="transmembrane region" description="Helical" evidence="5">
    <location>
        <begin position="435"/>
        <end position="457"/>
    </location>
</feature>
<feature type="transmembrane region" description="Helical" evidence="5">
    <location>
        <begin position="380"/>
        <end position="398"/>
    </location>
</feature>
<feature type="transmembrane region" description="Helical" evidence="5">
    <location>
        <begin position="198"/>
        <end position="220"/>
    </location>
</feature>
<proteinExistence type="predicted"/>
<gene>
    <name evidence="6" type="ORF">FC46_GL000728</name>
</gene>
<dbReference type="GO" id="GO:0016020">
    <property type="term" value="C:membrane"/>
    <property type="evidence" value="ECO:0007669"/>
    <property type="project" value="UniProtKB-SubCell"/>
</dbReference>
<dbReference type="RefSeq" id="WP_057799038.1">
    <property type="nucleotide sequence ID" value="NZ_AZFM01000020.1"/>
</dbReference>
<organism evidence="6 7">
    <name type="scientific">Lactobacillus kalixensis DSM 16043</name>
    <dbReference type="NCBI Taxonomy" id="1423763"/>
    <lineage>
        <taxon>Bacteria</taxon>
        <taxon>Bacillati</taxon>
        <taxon>Bacillota</taxon>
        <taxon>Bacilli</taxon>
        <taxon>Lactobacillales</taxon>
        <taxon>Lactobacillaceae</taxon>
        <taxon>Lactobacillus</taxon>
    </lineage>
</organism>
<feature type="transmembrane region" description="Helical" evidence="5">
    <location>
        <begin position="285"/>
        <end position="307"/>
    </location>
</feature>
<keyword evidence="3 5" id="KW-1133">Transmembrane helix</keyword>
<dbReference type="STRING" id="1423763.FC46_GL000728"/>